<protein>
    <submittedName>
        <fullName evidence="1">Uncharacterized protein</fullName>
    </submittedName>
</protein>
<comment type="caution">
    <text evidence="1">The sequence shown here is derived from an EMBL/GenBank/DDBJ whole genome shotgun (WGS) entry which is preliminary data.</text>
</comment>
<keyword evidence="2" id="KW-1185">Reference proteome</keyword>
<evidence type="ECO:0000313" key="2">
    <source>
        <dbReference type="Proteomes" id="UP000707071"/>
    </source>
</evidence>
<dbReference type="Proteomes" id="UP000707071">
    <property type="component" value="Unassembled WGS sequence"/>
</dbReference>
<dbReference type="AlphaFoldDB" id="A0A9P7TY16"/>
<sequence>MEDHPVKGSHNGLDEHSETHTGVNAMEMQPPTAGMVPMSVTPEQIRLILELRRKLAQTHVSNGHGRPMINESTAGAFAYCFFWVTCTCEEWDHIIADYPEEFLGDYQERMQERAQVDGEH</sequence>
<gene>
    <name evidence="1" type="ORF">E4U09_007768</name>
</gene>
<evidence type="ECO:0000313" key="1">
    <source>
        <dbReference type="EMBL" id="KAG6284594.1"/>
    </source>
</evidence>
<reference evidence="1 2" key="1">
    <citation type="journal article" date="2020" name="bioRxiv">
        <title>Whole genome comparisons of ergot fungi reveals the divergence and evolution of species within the genus Claviceps are the result of varying mechanisms driving genome evolution and host range expansion.</title>
        <authorList>
            <person name="Wyka S.A."/>
            <person name="Mondo S.J."/>
            <person name="Liu M."/>
            <person name="Dettman J."/>
            <person name="Nalam V."/>
            <person name="Broders K.D."/>
        </authorList>
    </citation>
    <scope>NUCLEOTIDE SEQUENCE [LARGE SCALE GENOMIC DNA]</scope>
    <source>
        <strain evidence="1 2">Clav52</strain>
    </source>
</reference>
<organism evidence="1 2">
    <name type="scientific">Claviceps aff. purpurea</name>
    <dbReference type="NCBI Taxonomy" id="1967640"/>
    <lineage>
        <taxon>Eukaryota</taxon>
        <taxon>Fungi</taxon>
        <taxon>Dikarya</taxon>
        <taxon>Ascomycota</taxon>
        <taxon>Pezizomycotina</taxon>
        <taxon>Sordariomycetes</taxon>
        <taxon>Hypocreomycetidae</taxon>
        <taxon>Hypocreales</taxon>
        <taxon>Clavicipitaceae</taxon>
        <taxon>Claviceps</taxon>
    </lineage>
</organism>
<dbReference type="EMBL" id="SRRH01000838">
    <property type="protein sequence ID" value="KAG6284594.1"/>
    <property type="molecule type" value="Genomic_DNA"/>
</dbReference>
<name>A0A9P7TY16_9HYPO</name>
<accession>A0A9P7TY16</accession>
<proteinExistence type="predicted"/>